<dbReference type="EMBL" id="GGEC01058515">
    <property type="protein sequence ID" value="MBX38999.1"/>
    <property type="molecule type" value="Transcribed_RNA"/>
</dbReference>
<dbReference type="AlphaFoldDB" id="A0A2P2N930"/>
<keyword evidence="1" id="KW-0472">Membrane</keyword>
<dbReference type="PROSITE" id="PS51257">
    <property type="entry name" value="PROKAR_LIPOPROTEIN"/>
    <property type="match status" value="1"/>
</dbReference>
<organism evidence="2">
    <name type="scientific">Rhizophora mucronata</name>
    <name type="common">Asiatic mangrove</name>
    <dbReference type="NCBI Taxonomy" id="61149"/>
    <lineage>
        <taxon>Eukaryota</taxon>
        <taxon>Viridiplantae</taxon>
        <taxon>Streptophyta</taxon>
        <taxon>Embryophyta</taxon>
        <taxon>Tracheophyta</taxon>
        <taxon>Spermatophyta</taxon>
        <taxon>Magnoliopsida</taxon>
        <taxon>eudicotyledons</taxon>
        <taxon>Gunneridae</taxon>
        <taxon>Pentapetalae</taxon>
        <taxon>rosids</taxon>
        <taxon>fabids</taxon>
        <taxon>Malpighiales</taxon>
        <taxon>Rhizophoraceae</taxon>
        <taxon>Rhizophora</taxon>
    </lineage>
</organism>
<keyword evidence="1" id="KW-0812">Transmembrane</keyword>
<feature type="transmembrane region" description="Helical" evidence="1">
    <location>
        <begin position="7"/>
        <end position="26"/>
    </location>
</feature>
<name>A0A2P2N930_RHIMU</name>
<protein>
    <submittedName>
        <fullName evidence="2">Uncharacterized protein</fullName>
    </submittedName>
</protein>
<evidence type="ECO:0000313" key="2">
    <source>
        <dbReference type="EMBL" id="MBX38999.1"/>
    </source>
</evidence>
<sequence length="34" mass="4132">MLHLLKLPELVIIFVYFLFSCLLWPVDCKIRCKH</sequence>
<accession>A0A2P2N930</accession>
<reference evidence="2" key="1">
    <citation type="submission" date="2018-02" db="EMBL/GenBank/DDBJ databases">
        <title>Rhizophora mucronata_Transcriptome.</title>
        <authorList>
            <person name="Meera S.P."/>
            <person name="Sreeshan A."/>
            <person name="Augustine A."/>
        </authorList>
    </citation>
    <scope>NUCLEOTIDE SEQUENCE</scope>
    <source>
        <tissue evidence="2">Leaf</tissue>
    </source>
</reference>
<evidence type="ECO:0000256" key="1">
    <source>
        <dbReference type="SAM" id="Phobius"/>
    </source>
</evidence>
<proteinExistence type="predicted"/>
<keyword evidence="1" id="KW-1133">Transmembrane helix</keyword>